<proteinExistence type="predicted"/>
<keyword evidence="2" id="KW-1185">Reference proteome</keyword>
<name>A0A7J9CEH6_GOSGO</name>
<evidence type="ECO:0000313" key="1">
    <source>
        <dbReference type="EMBL" id="MBA0746555.1"/>
    </source>
</evidence>
<dbReference type="AlphaFoldDB" id="A0A7J9CEH6"/>
<evidence type="ECO:0008006" key="3">
    <source>
        <dbReference type="Google" id="ProtNLM"/>
    </source>
</evidence>
<dbReference type="Proteomes" id="UP000593579">
    <property type="component" value="Unassembled WGS sequence"/>
</dbReference>
<protein>
    <recommendedName>
        <fullName evidence="3">RNase H type-1 domain-containing protein</fullName>
    </recommendedName>
</protein>
<organism evidence="1 2">
    <name type="scientific">Gossypium gossypioides</name>
    <name type="common">Mexican cotton</name>
    <name type="synonym">Selera gossypioides</name>
    <dbReference type="NCBI Taxonomy" id="34282"/>
    <lineage>
        <taxon>Eukaryota</taxon>
        <taxon>Viridiplantae</taxon>
        <taxon>Streptophyta</taxon>
        <taxon>Embryophyta</taxon>
        <taxon>Tracheophyta</taxon>
        <taxon>Spermatophyta</taxon>
        <taxon>Magnoliopsida</taxon>
        <taxon>eudicotyledons</taxon>
        <taxon>Gunneridae</taxon>
        <taxon>Pentapetalae</taxon>
        <taxon>rosids</taxon>
        <taxon>malvids</taxon>
        <taxon>Malvales</taxon>
        <taxon>Malvaceae</taxon>
        <taxon>Malvoideae</taxon>
        <taxon>Gossypium</taxon>
    </lineage>
</organism>
<accession>A0A7J9CEH6</accession>
<reference evidence="1 2" key="1">
    <citation type="journal article" date="2019" name="Genome Biol. Evol.">
        <title>Insights into the evolution of the New World diploid cottons (Gossypium, subgenus Houzingenia) based on genome sequencing.</title>
        <authorList>
            <person name="Grover C.E."/>
            <person name="Arick M.A. 2nd"/>
            <person name="Thrash A."/>
            <person name="Conover J.L."/>
            <person name="Sanders W.S."/>
            <person name="Peterson D.G."/>
            <person name="Frelichowski J.E."/>
            <person name="Scheffler J.A."/>
            <person name="Scheffler B.E."/>
            <person name="Wendel J.F."/>
        </authorList>
    </citation>
    <scope>NUCLEOTIDE SEQUENCE [LARGE SCALE GENOMIC DNA]</scope>
    <source>
        <strain evidence="1">5</strain>
        <tissue evidence="1">Leaf</tissue>
    </source>
</reference>
<evidence type="ECO:0000313" key="2">
    <source>
        <dbReference type="Proteomes" id="UP000593579"/>
    </source>
</evidence>
<sequence length="145" mass="16590">MTKQYDSCVDWLENMMRILEKRAMANLITTLWNCRNSRNNFIFKGKKDKAQTIWDRASNLSKEFRIYNLLNAFLERNDEGFVLGRGGGFIDTKMSVQEAECIAFERSIELVGQFNINDDALFAGLVNIMNCCSTDVTIIGARIKA</sequence>
<dbReference type="OrthoDB" id="995925at2759"/>
<feature type="non-terminal residue" evidence="1">
    <location>
        <position position="1"/>
    </location>
</feature>
<comment type="caution">
    <text evidence="1">The sequence shown here is derived from an EMBL/GenBank/DDBJ whole genome shotgun (WGS) entry which is preliminary data.</text>
</comment>
<dbReference type="EMBL" id="JABEZY010000009">
    <property type="protein sequence ID" value="MBA0746555.1"/>
    <property type="molecule type" value="Genomic_DNA"/>
</dbReference>
<gene>
    <name evidence="1" type="ORF">Gogos_009062</name>
</gene>